<evidence type="ECO:0000313" key="1">
    <source>
        <dbReference type="EMBL" id="KAG6739781.1"/>
    </source>
</evidence>
<dbReference type="AlphaFoldDB" id="A0A8X7XWA0"/>
<comment type="caution">
    <text evidence="1">The sequence shown here is derived from an EMBL/GenBank/DDBJ whole genome shotgun (WGS) entry which is preliminary data.</text>
</comment>
<protein>
    <submittedName>
        <fullName evidence="1">Uncharacterized protein</fullName>
    </submittedName>
</protein>
<organism evidence="1 2">
    <name type="scientific">Populus tomentosa</name>
    <name type="common">Chinese white poplar</name>
    <dbReference type="NCBI Taxonomy" id="118781"/>
    <lineage>
        <taxon>Eukaryota</taxon>
        <taxon>Viridiplantae</taxon>
        <taxon>Streptophyta</taxon>
        <taxon>Embryophyta</taxon>
        <taxon>Tracheophyta</taxon>
        <taxon>Spermatophyta</taxon>
        <taxon>Magnoliopsida</taxon>
        <taxon>eudicotyledons</taxon>
        <taxon>Gunneridae</taxon>
        <taxon>Pentapetalae</taxon>
        <taxon>rosids</taxon>
        <taxon>fabids</taxon>
        <taxon>Malpighiales</taxon>
        <taxon>Salicaceae</taxon>
        <taxon>Saliceae</taxon>
        <taxon>Populus</taxon>
    </lineage>
</organism>
<proteinExistence type="predicted"/>
<dbReference type="Proteomes" id="UP000886885">
    <property type="component" value="Chromosome 18D"/>
</dbReference>
<keyword evidence="2" id="KW-1185">Reference proteome</keyword>
<reference evidence="1" key="1">
    <citation type="journal article" date="2020" name="bioRxiv">
        <title>Hybrid origin of Populus tomentosa Carr. identified through genome sequencing and phylogenomic analysis.</title>
        <authorList>
            <person name="An X."/>
            <person name="Gao K."/>
            <person name="Chen Z."/>
            <person name="Li J."/>
            <person name="Yang X."/>
            <person name="Yang X."/>
            <person name="Zhou J."/>
            <person name="Guo T."/>
            <person name="Zhao T."/>
            <person name="Huang S."/>
            <person name="Miao D."/>
            <person name="Khan W.U."/>
            <person name="Rao P."/>
            <person name="Ye M."/>
            <person name="Lei B."/>
            <person name="Liao W."/>
            <person name="Wang J."/>
            <person name="Ji L."/>
            <person name="Li Y."/>
            <person name="Guo B."/>
            <person name="Mustafa N.S."/>
            <person name="Li S."/>
            <person name="Yun Q."/>
            <person name="Keller S.R."/>
            <person name="Mao J."/>
            <person name="Zhang R."/>
            <person name="Strauss S.H."/>
        </authorList>
    </citation>
    <scope>NUCLEOTIDE SEQUENCE</scope>
    <source>
        <strain evidence="1">GM15</strain>
        <tissue evidence="1">Leaf</tissue>
    </source>
</reference>
<sequence length="99" mass="11360">MALSPVMMAYDTGPDPVLSNHDLRLVVVHASMKDSETKMFWPTGVGEGGMQFILGFRFEPFSFERTLQQQNNKQSRLRQRARLEISFAKEKSRLKALLD</sequence>
<gene>
    <name evidence="1" type="ORF">POTOM_057396</name>
</gene>
<name>A0A8X7XWA0_POPTO</name>
<evidence type="ECO:0000313" key="2">
    <source>
        <dbReference type="Proteomes" id="UP000886885"/>
    </source>
</evidence>
<dbReference type="EMBL" id="JAAWWB010000036">
    <property type="protein sequence ID" value="KAG6739781.1"/>
    <property type="molecule type" value="Genomic_DNA"/>
</dbReference>
<accession>A0A8X7XWA0</accession>